<dbReference type="InterPro" id="IPR009061">
    <property type="entry name" value="DNA-bd_dom_put_sf"/>
</dbReference>
<dbReference type="GO" id="GO:0003677">
    <property type="term" value="F:DNA binding"/>
    <property type="evidence" value="ECO:0007669"/>
    <property type="project" value="UniProtKB-KW"/>
</dbReference>
<reference evidence="3 4" key="1">
    <citation type="submission" date="2018-11" db="EMBL/GenBank/DDBJ databases">
        <authorList>
            <person name="Wuyts S."/>
        </authorList>
    </citation>
    <scope>NUCLEOTIDE SEQUENCE [LARGE SCALE GENOMIC DNA]</scope>
    <source>
        <strain evidence="3">Lactobacillus mudanjiangensis AMBF249</strain>
    </source>
</reference>
<dbReference type="AlphaFoldDB" id="A0A660E226"/>
<proteinExistence type="predicted"/>
<dbReference type="GO" id="GO:0003700">
    <property type="term" value="F:DNA-binding transcription factor activity"/>
    <property type="evidence" value="ECO:0007669"/>
    <property type="project" value="InterPro"/>
</dbReference>
<protein>
    <submittedName>
        <fullName evidence="3">MerR family transcriptional regulator [Lactobacillus paracollinoides]</fullName>
    </submittedName>
</protein>
<dbReference type="PANTHER" id="PTHR30204:SF82">
    <property type="entry name" value="TRANSCRIPTIONAL REGULATOR, MERR FAMILY"/>
    <property type="match status" value="1"/>
</dbReference>
<dbReference type="InterPro" id="IPR000551">
    <property type="entry name" value="MerR-type_HTH_dom"/>
</dbReference>
<keyword evidence="1" id="KW-0238">DNA-binding</keyword>
<dbReference type="RefSeq" id="WP_165444429.1">
    <property type="nucleotide sequence ID" value="NZ_BJDY01000002.1"/>
</dbReference>
<feature type="domain" description="HTH merR-type" evidence="2">
    <location>
        <begin position="2"/>
        <end position="71"/>
    </location>
</feature>
<dbReference type="CDD" id="cd01109">
    <property type="entry name" value="HTH_YyaN"/>
    <property type="match status" value="1"/>
</dbReference>
<evidence type="ECO:0000256" key="1">
    <source>
        <dbReference type="ARBA" id="ARBA00023125"/>
    </source>
</evidence>
<accession>A0A660E226</accession>
<dbReference type="EMBL" id="UYIG01000121">
    <property type="protein sequence ID" value="VDG28648.1"/>
    <property type="molecule type" value="Genomic_DNA"/>
</dbReference>
<sequence>MTYSIGEVAQRLGVSVNTLRYYDQQGLMPDIKRSTGGKRLFEEDDLHYLYVVLCLKRTGMTISQIQEYVALTRGGDATLAKRLTIFKDQMAAVDKEILKLQTYRDCLNYKAAYYQRAVAAGTESVNANDESLPFPKIMNMEDD</sequence>
<evidence type="ECO:0000259" key="2">
    <source>
        <dbReference type="PROSITE" id="PS50937"/>
    </source>
</evidence>
<dbReference type="SUPFAM" id="SSF46955">
    <property type="entry name" value="Putative DNA-binding domain"/>
    <property type="match status" value="1"/>
</dbReference>
<dbReference type="Pfam" id="PF13411">
    <property type="entry name" value="MerR_1"/>
    <property type="match status" value="1"/>
</dbReference>
<evidence type="ECO:0000313" key="3">
    <source>
        <dbReference type="EMBL" id="VDG28648.1"/>
    </source>
</evidence>
<dbReference type="PRINTS" id="PR00040">
    <property type="entry name" value="HTHMERR"/>
</dbReference>
<name>A0A660E226_9LACO</name>
<keyword evidence="4" id="KW-1185">Reference proteome</keyword>
<gene>
    <name evidence="3" type="ORF">MUDAN_MDHGFNIF_03067</name>
</gene>
<organism evidence="3 4">
    <name type="scientific">Lactiplantibacillus mudanjiangensis</name>
    <dbReference type="NCBI Taxonomy" id="1296538"/>
    <lineage>
        <taxon>Bacteria</taxon>
        <taxon>Bacillati</taxon>
        <taxon>Bacillota</taxon>
        <taxon>Bacilli</taxon>
        <taxon>Lactobacillales</taxon>
        <taxon>Lactobacillaceae</taxon>
        <taxon>Lactiplantibacillus</taxon>
    </lineage>
</organism>
<evidence type="ECO:0000313" key="4">
    <source>
        <dbReference type="Proteomes" id="UP000289996"/>
    </source>
</evidence>
<dbReference type="PROSITE" id="PS50937">
    <property type="entry name" value="HTH_MERR_2"/>
    <property type="match status" value="1"/>
</dbReference>
<dbReference type="SMART" id="SM00422">
    <property type="entry name" value="HTH_MERR"/>
    <property type="match status" value="1"/>
</dbReference>
<dbReference type="PROSITE" id="PS00552">
    <property type="entry name" value="HTH_MERR_1"/>
    <property type="match status" value="1"/>
</dbReference>
<dbReference type="Gene3D" id="1.10.1660.10">
    <property type="match status" value="1"/>
</dbReference>
<dbReference type="Proteomes" id="UP000289996">
    <property type="component" value="Unassembled WGS sequence"/>
</dbReference>
<dbReference type="InterPro" id="IPR047057">
    <property type="entry name" value="MerR_fam"/>
</dbReference>
<dbReference type="PANTHER" id="PTHR30204">
    <property type="entry name" value="REDOX-CYCLING DRUG-SENSING TRANSCRIPTIONAL ACTIVATOR SOXR"/>
    <property type="match status" value="1"/>
</dbReference>